<keyword evidence="3" id="KW-0645">Protease</keyword>
<comment type="caution">
    <text evidence="3">The sequence shown here is derived from an EMBL/GenBank/DDBJ whole genome shotgun (WGS) entry which is preliminary data.</text>
</comment>
<sequence length="288" mass="30936">MTRERLLAERHLAMEDAHANAILNSQTVNFNFAKIEEPKVEFFAAENTYSEWELNWMGIGTNQVKSGLVAVLPVRGSLSPDWSWGGTNTEWLARQLDICVGNPLVSAIVLAGDSGGGTVNGTALAANAVKDANAEKPVLGYVKGLVASAAYWIFSQTSEIYLSSGVSSAVGSIGVMGVYISQAEALQKAGMDVRVLRSKGAEDKFALHPAEKINEDALAEEQKIIDAMRVEFWNAVQAGRPQITSDPGGKLYYGREAIKAGLANEVGTLTDVIKRADYLARKRASSIS</sequence>
<dbReference type="EMBL" id="JACIBY010000029">
    <property type="protein sequence ID" value="MBB3842220.1"/>
    <property type="molecule type" value="Genomic_DNA"/>
</dbReference>
<comment type="similarity">
    <text evidence="1">Belongs to the peptidase S49 family.</text>
</comment>
<name>A0A7W6ETU4_9BACT</name>
<dbReference type="RefSeq" id="WP_183980438.1">
    <property type="nucleotide sequence ID" value="NZ_JACIBY010000029.1"/>
</dbReference>
<dbReference type="InterPro" id="IPR029045">
    <property type="entry name" value="ClpP/crotonase-like_dom_sf"/>
</dbReference>
<dbReference type="InterPro" id="IPR002142">
    <property type="entry name" value="Peptidase_S49"/>
</dbReference>
<accession>A0A7W6ETU4</accession>
<dbReference type="PANTHER" id="PTHR42987:SF4">
    <property type="entry name" value="PROTEASE SOHB-RELATED"/>
    <property type="match status" value="1"/>
</dbReference>
<dbReference type="SUPFAM" id="SSF52096">
    <property type="entry name" value="ClpP/crotonase"/>
    <property type="match status" value="1"/>
</dbReference>
<dbReference type="PANTHER" id="PTHR42987">
    <property type="entry name" value="PEPTIDASE S49"/>
    <property type="match status" value="1"/>
</dbReference>
<gene>
    <name evidence="3" type="ORF">FHS57_006251</name>
</gene>
<evidence type="ECO:0000313" key="3">
    <source>
        <dbReference type="EMBL" id="MBB3842220.1"/>
    </source>
</evidence>
<evidence type="ECO:0000259" key="2">
    <source>
        <dbReference type="Pfam" id="PF01343"/>
    </source>
</evidence>
<proteinExistence type="inferred from homology"/>
<dbReference type="Gene3D" id="3.90.226.10">
    <property type="entry name" value="2-enoyl-CoA Hydratase, Chain A, domain 1"/>
    <property type="match status" value="1"/>
</dbReference>
<organism evidence="3 4">
    <name type="scientific">Runella defluvii</name>
    <dbReference type="NCBI Taxonomy" id="370973"/>
    <lineage>
        <taxon>Bacteria</taxon>
        <taxon>Pseudomonadati</taxon>
        <taxon>Bacteroidota</taxon>
        <taxon>Cytophagia</taxon>
        <taxon>Cytophagales</taxon>
        <taxon>Spirosomataceae</taxon>
        <taxon>Runella</taxon>
    </lineage>
</organism>
<reference evidence="3 4" key="1">
    <citation type="submission" date="2020-08" db="EMBL/GenBank/DDBJ databases">
        <title>Genomic Encyclopedia of Type Strains, Phase IV (KMG-IV): sequencing the most valuable type-strain genomes for metagenomic binning, comparative biology and taxonomic classification.</title>
        <authorList>
            <person name="Goeker M."/>
        </authorList>
    </citation>
    <scope>NUCLEOTIDE SEQUENCE [LARGE SCALE GENOMIC DNA]</scope>
    <source>
        <strain evidence="3 4">DSM 17976</strain>
    </source>
</reference>
<protein>
    <submittedName>
        <fullName evidence="3">Protease-4</fullName>
        <ecNumber evidence="3">3.4.21.-</ecNumber>
    </submittedName>
</protein>
<feature type="domain" description="Peptidase S49" evidence="2">
    <location>
        <begin position="132"/>
        <end position="280"/>
    </location>
</feature>
<dbReference type="Proteomes" id="UP000541352">
    <property type="component" value="Unassembled WGS sequence"/>
</dbReference>
<dbReference type="GO" id="GO:0006508">
    <property type="term" value="P:proteolysis"/>
    <property type="evidence" value="ECO:0007669"/>
    <property type="project" value="UniProtKB-KW"/>
</dbReference>
<dbReference type="GO" id="GO:0008233">
    <property type="term" value="F:peptidase activity"/>
    <property type="evidence" value="ECO:0007669"/>
    <property type="project" value="UniProtKB-KW"/>
</dbReference>
<dbReference type="AlphaFoldDB" id="A0A7W6ETU4"/>
<evidence type="ECO:0000313" key="4">
    <source>
        <dbReference type="Proteomes" id="UP000541352"/>
    </source>
</evidence>
<keyword evidence="3" id="KW-0378">Hydrolase</keyword>
<dbReference type="EC" id="3.4.21.-" evidence="3"/>
<dbReference type="Pfam" id="PF01343">
    <property type="entry name" value="Peptidase_S49"/>
    <property type="match status" value="1"/>
</dbReference>
<keyword evidence="4" id="KW-1185">Reference proteome</keyword>
<evidence type="ECO:0000256" key="1">
    <source>
        <dbReference type="ARBA" id="ARBA00008683"/>
    </source>
</evidence>